<gene>
    <name evidence="1" type="ORF">SAMN05216226_11416</name>
</gene>
<protein>
    <recommendedName>
        <fullName evidence="3">BNR/Asp-box repeat-containing protein</fullName>
    </recommendedName>
</protein>
<dbReference type="SUPFAM" id="SSF110296">
    <property type="entry name" value="Oligoxyloglucan reducing end-specific cellobiohydrolase"/>
    <property type="match status" value="1"/>
</dbReference>
<keyword evidence="2" id="KW-1185">Reference proteome</keyword>
<name>A0A1G8YBI6_9EURY</name>
<dbReference type="STRING" id="890420.SAMN05216226_11416"/>
<dbReference type="PANTHER" id="PTHR43739">
    <property type="entry name" value="XYLOGLUCANASE (EUROFUNG)"/>
    <property type="match status" value="1"/>
</dbReference>
<dbReference type="Proteomes" id="UP000198856">
    <property type="component" value="Unassembled WGS sequence"/>
</dbReference>
<proteinExistence type="predicted"/>
<dbReference type="OrthoDB" id="197823at2157"/>
<dbReference type="GO" id="GO:0010411">
    <property type="term" value="P:xyloglucan metabolic process"/>
    <property type="evidence" value="ECO:0007669"/>
    <property type="project" value="TreeGrafter"/>
</dbReference>
<dbReference type="CDD" id="cd15482">
    <property type="entry name" value="Sialidase_non-viral"/>
    <property type="match status" value="1"/>
</dbReference>
<dbReference type="InterPro" id="IPR015943">
    <property type="entry name" value="WD40/YVTN_repeat-like_dom_sf"/>
</dbReference>
<sequence>MVFAGTPGGVYRVAEQSGRTERVFDASVRQLQTDGDAVLAATDAGVVRSSDGGESWVNLGLTDVHALCCTPDAIYAGGRPAALYRSVDDGRTWTRHAQFQRVADGADWPTNPHREEAWVRTVAASEGGAVLLVGIEVGGFLASTDGGDSWQQFDAVPDDVHDAVPVSSERWVLSCGVGGPEKRGGVFETTDGGETWTERDLGPYEYVRASCYQGQLYTAGNRSAPPWRPPEAGLFVEHDGKLDRVSYPGEPESFVISWATSGEAVFAGTNDGTVLRGHSRQWEQLGTVPVTAEAQRAWGVRSLAVPEP</sequence>
<evidence type="ECO:0008006" key="3">
    <source>
        <dbReference type="Google" id="ProtNLM"/>
    </source>
</evidence>
<organism evidence="1 2">
    <name type="scientific">Halovenus aranensis</name>
    <dbReference type="NCBI Taxonomy" id="890420"/>
    <lineage>
        <taxon>Archaea</taxon>
        <taxon>Methanobacteriati</taxon>
        <taxon>Methanobacteriota</taxon>
        <taxon>Stenosarchaea group</taxon>
        <taxon>Halobacteria</taxon>
        <taxon>Halobacteriales</taxon>
        <taxon>Haloarculaceae</taxon>
        <taxon>Halovenus</taxon>
    </lineage>
</organism>
<dbReference type="PANTHER" id="PTHR43739:SF5">
    <property type="entry name" value="EXO-ALPHA-SIALIDASE"/>
    <property type="match status" value="1"/>
</dbReference>
<dbReference type="EMBL" id="FNFC01000014">
    <property type="protein sequence ID" value="SDK00091.1"/>
    <property type="molecule type" value="Genomic_DNA"/>
</dbReference>
<dbReference type="RefSeq" id="WP_092703926.1">
    <property type="nucleotide sequence ID" value="NZ_FNFC01000014.1"/>
</dbReference>
<accession>A0A1G8YBI6</accession>
<reference evidence="1 2" key="1">
    <citation type="submission" date="2016-10" db="EMBL/GenBank/DDBJ databases">
        <authorList>
            <person name="de Groot N.N."/>
        </authorList>
    </citation>
    <scope>NUCLEOTIDE SEQUENCE [LARGE SCALE GENOMIC DNA]</scope>
    <source>
        <strain evidence="1 2">IBRC-M10015</strain>
    </source>
</reference>
<dbReference type="Gene3D" id="2.130.10.10">
    <property type="entry name" value="YVTN repeat-like/Quinoprotein amine dehydrogenase"/>
    <property type="match status" value="1"/>
</dbReference>
<dbReference type="InterPro" id="IPR052025">
    <property type="entry name" value="Xyloglucanase_GH74"/>
</dbReference>
<evidence type="ECO:0000313" key="2">
    <source>
        <dbReference type="Proteomes" id="UP000198856"/>
    </source>
</evidence>
<dbReference type="AlphaFoldDB" id="A0A1G8YBI6"/>
<evidence type="ECO:0000313" key="1">
    <source>
        <dbReference type="EMBL" id="SDK00091.1"/>
    </source>
</evidence>